<protein>
    <submittedName>
        <fullName evidence="2">Serine/threonine protein kinase</fullName>
    </submittedName>
</protein>
<dbReference type="EMBL" id="QURH01000516">
    <property type="protein sequence ID" value="RFU39188.1"/>
    <property type="molecule type" value="Genomic_DNA"/>
</dbReference>
<reference evidence="2 3" key="1">
    <citation type="submission" date="2018-08" db="EMBL/GenBank/DDBJ databases">
        <title>Actinomadura jelena sp. nov., a novel Actinomycete isolated from soil in Chad.</title>
        <authorList>
            <person name="Shi L."/>
        </authorList>
    </citation>
    <scope>NUCLEOTIDE SEQUENCE [LARGE SCALE GENOMIC DNA]</scope>
    <source>
        <strain evidence="2 3">NEAU-G17</strain>
    </source>
</reference>
<dbReference type="Pfam" id="PF16918">
    <property type="entry name" value="PknG_TPR"/>
    <property type="match status" value="1"/>
</dbReference>
<evidence type="ECO:0000313" key="3">
    <source>
        <dbReference type="Proteomes" id="UP000261811"/>
    </source>
</evidence>
<dbReference type="GO" id="GO:0004674">
    <property type="term" value="F:protein serine/threonine kinase activity"/>
    <property type="evidence" value="ECO:0007669"/>
    <property type="project" value="UniProtKB-KW"/>
</dbReference>
<dbReference type="AlphaFoldDB" id="A0A372JIN1"/>
<dbReference type="InterPro" id="IPR031636">
    <property type="entry name" value="PknG_TPR"/>
</dbReference>
<dbReference type="InterPro" id="IPR011990">
    <property type="entry name" value="TPR-like_helical_dom_sf"/>
</dbReference>
<comment type="caution">
    <text evidence="2">The sequence shown here is derived from an EMBL/GenBank/DDBJ whole genome shotgun (WGS) entry which is preliminary data.</text>
</comment>
<feature type="non-terminal residue" evidence="2">
    <location>
        <position position="1"/>
    </location>
</feature>
<dbReference type="SUPFAM" id="SSF48452">
    <property type="entry name" value="TPR-like"/>
    <property type="match status" value="1"/>
</dbReference>
<dbReference type="RefSeq" id="WP_147341326.1">
    <property type="nucleotide sequence ID" value="NZ_QURH01000516.1"/>
</dbReference>
<gene>
    <name evidence="2" type="ORF">DZF91_23735</name>
</gene>
<keyword evidence="3" id="KW-1185">Reference proteome</keyword>
<dbReference type="OrthoDB" id="137117at2"/>
<feature type="domain" description="Protein kinase G tetratricopeptide repeat containing" evidence="1">
    <location>
        <begin position="1"/>
        <end position="287"/>
    </location>
</feature>
<dbReference type="Gene3D" id="1.25.40.10">
    <property type="entry name" value="Tetratricopeptide repeat domain"/>
    <property type="match status" value="1"/>
</dbReference>
<keyword evidence="2" id="KW-0808">Transferase</keyword>
<evidence type="ECO:0000259" key="1">
    <source>
        <dbReference type="Pfam" id="PF16918"/>
    </source>
</evidence>
<dbReference type="Proteomes" id="UP000261811">
    <property type="component" value="Unassembled WGS sequence"/>
</dbReference>
<keyword evidence="2" id="KW-0418">Kinase</keyword>
<organism evidence="2 3">
    <name type="scientific">Actinomadura logoneensis</name>
    <dbReference type="NCBI Taxonomy" id="2293572"/>
    <lineage>
        <taxon>Bacteria</taxon>
        <taxon>Bacillati</taxon>
        <taxon>Actinomycetota</taxon>
        <taxon>Actinomycetes</taxon>
        <taxon>Streptosporangiales</taxon>
        <taxon>Thermomonosporaceae</taxon>
        <taxon>Actinomadura</taxon>
    </lineage>
</organism>
<accession>A0A372JIN1</accession>
<proteinExistence type="predicted"/>
<sequence length="289" mass="30728">PVPLVAADDPAAGFLAGLTARDPGDLAAALSGAPAASPEVRLALARVSIELGDLSAADEIITAFGAEREDDWRADWYRAVRDLAGGRPGMAAAMFDDLYDLMPGELAPKLALAFCAELQGDTATAAAHYETVWRTDPTYVSAAFGLARTRLAVGDRRGAQAVLDSVPRVSSYYVSAQLAVVATTVRGSAPGELDPPTLVATGRRLTGLNLDTERRDRFTAEVLEAALAWLRHGGDPGGATQVLGTALDEHDLRLKLESVYRHLAKLADRPDVRHAMVRRANAVRPRTLL</sequence>
<evidence type="ECO:0000313" key="2">
    <source>
        <dbReference type="EMBL" id="RFU39188.1"/>
    </source>
</evidence>
<name>A0A372JIN1_9ACTN</name>
<keyword evidence="2" id="KW-0723">Serine/threonine-protein kinase</keyword>